<evidence type="ECO:0000313" key="3">
    <source>
        <dbReference type="Proteomes" id="UP000050424"/>
    </source>
</evidence>
<dbReference type="Proteomes" id="UP000050424">
    <property type="component" value="Unassembled WGS sequence"/>
</dbReference>
<evidence type="ECO:0000313" key="2">
    <source>
        <dbReference type="EMBL" id="KPM35058.1"/>
    </source>
</evidence>
<reference evidence="2 3" key="1">
    <citation type="submission" date="2015-09" db="EMBL/GenBank/DDBJ databases">
        <title>Draft genome of a European isolate of the apple canker pathogen Neonectria ditissima.</title>
        <authorList>
            <person name="Gomez-Cortecero A."/>
            <person name="Harrison R.J."/>
            <person name="Armitage A.D."/>
        </authorList>
    </citation>
    <scope>NUCLEOTIDE SEQUENCE [LARGE SCALE GENOMIC DNA]</scope>
    <source>
        <strain evidence="2 3">R09/05</strain>
    </source>
</reference>
<comment type="caution">
    <text evidence="2">The sequence shown here is derived from an EMBL/GenBank/DDBJ whole genome shotgun (WGS) entry which is preliminary data.</text>
</comment>
<feature type="compositionally biased region" description="Low complexity" evidence="1">
    <location>
        <begin position="225"/>
        <end position="234"/>
    </location>
</feature>
<feature type="region of interest" description="Disordered" evidence="1">
    <location>
        <begin position="157"/>
        <end position="285"/>
    </location>
</feature>
<feature type="compositionally biased region" description="Low complexity" evidence="1">
    <location>
        <begin position="258"/>
        <end position="270"/>
    </location>
</feature>
<dbReference type="OrthoDB" id="4932172at2759"/>
<feature type="compositionally biased region" description="Acidic residues" evidence="1">
    <location>
        <begin position="1"/>
        <end position="11"/>
    </location>
</feature>
<dbReference type="EMBL" id="LKCW01000279">
    <property type="protein sequence ID" value="KPM35058.1"/>
    <property type="molecule type" value="Genomic_DNA"/>
</dbReference>
<feature type="compositionally biased region" description="Low complexity" evidence="1">
    <location>
        <begin position="173"/>
        <end position="202"/>
    </location>
</feature>
<dbReference type="AlphaFoldDB" id="A0A0P7AM75"/>
<gene>
    <name evidence="2" type="ORF">AK830_g11515</name>
</gene>
<protein>
    <submittedName>
        <fullName evidence="2">Uncharacterized protein</fullName>
    </submittedName>
</protein>
<proteinExistence type="predicted"/>
<feature type="compositionally biased region" description="Acidic residues" evidence="1">
    <location>
        <begin position="157"/>
        <end position="166"/>
    </location>
</feature>
<feature type="compositionally biased region" description="Polar residues" evidence="1">
    <location>
        <begin position="243"/>
        <end position="255"/>
    </location>
</feature>
<keyword evidence="3" id="KW-1185">Reference proteome</keyword>
<accession>A0A0P7AM75</accession>
<name>A0A0P7AM75_9HYPO</name>
<evidence type="ECO:0000256" key="1">
    <source>
        <dbReference type="SAM" id="MobiDB-lite"/>
    </source>
</evidence>
<feature type="region of interest" description="Disordered" evidence="1">
    <location>
        <begin position="1"/>
        <end position="21"/>
    </location>
</feature>
<organism evidence="2 3">
    <name type="scientific">Neonectria ditissima</name>
    <dbReference type="NCBI Taxonomy" id="78410"/>
    <lineage>
        <taxon>Eukaryota</taxon>
        <taxon>Fungi</taxon>
        <taxon>Dikarya</taxon>
        <taxon>Ascomycota</taxon>
        <taxon>Pezizomycotina</taxon>
        <taxon>Sordariomycetes</taxon>
        <taxon>Hypocreomycetidae</taxon>
        <taxon>Hypocreales</taxon>
        <taxon>Nectriaceae</taxon>
        <taxon>Neonectria</taxon>
    </lineage>
</organism>
<sequence length="285" mass="31221">MKNGDLDDNDDGGISSKSPTTLSTVNKTRHEILELAYTEYLQGKILKVSPVVLPYLELIPDWDLTVESSRDPHTDEITELECPYEKCAVFKGEAALFDRFIDFAMGLVQGQAAVGGFKAPSEIRFPPRGLEDGLTYEEFAGRVEIVEYIMWVRNVDEDDDDEEEDEKSLKLGTITDTTEITTEVTTQSSESPTSTNPTSDNTEIPENKVSEIATSPRAQTRREISSSSSSSSSLSPPPDVITTPPSLQRFTTLKRTGSESGSGESSPSGSVLEGNSPAPFKKIRR</sequence>